<dbReference type="GO" id="GO:0005886">
    <property type="term" value="C:plasma membrane"/>
    <property type="evidence" value="ECO:0007669"/>
    <property type="project" value="UniProtKB-SubCell"/>
</dbReference>
<comment type="caution">
    <text evidence="9">The sequence shown here is derived from an EMBL/GenBank/DDBJ whole genome shotgun (WGS) entry which is preliminary data.</text>
</comment>
<evidence type="ECO:0000256" key="1">
    <source>
        <dbReference type="ARBA" id="ARBA00004651"/>
    </source>
</evidence>
<keyword evidence="6 7" id="KW-0472">Membrane</keyword>
<gene>
    <name evidence="9" type="ORF">CE561_01055</name>
</gene>
<dbReference type="PANTHER" id="PTHR34582:SF5">
    <property type="entry name" value="UPF0702 TRANSMEMBRANE PROTEIN YETF"/>
    <property type="match status" value="1"/>
</dbReference>
<evidence type="ECO:0000256" key="6">
    <source>
        <dbReference type="ARBA" id="ARBA00023136"/>
    </source>
</evidence>
<keyword evidence="4 7" id="KW-0812">Transmembrane</keyword>
<keyword evidence="5 7" id="KW-1133">Transmembrane helix</keyword>
<protein>
    <submittedName>
        <fullName evidence="9">DUF421 domain-containing protein</fullName>
    </submittedName>
</protein>
<feature type="transmembrane region" description="Helical" evidence="7">
    <location>
        <begin position="47"/>
        <end position="62"/>
    </location>
</feature>
<dbReference type="Pfam" id="PF04239">
    <property type="entry name" value="DUF421"/>
    <property type="match status" value="1"/>
</dbReference>
<feature type="transmembrane region" description="Helical" evidence="7">
    <location>
        <begin position="68"/>
        <end position="88"/>
    </location>
</feature>
<sequence length="234" mass="26649">MQKFWEAYGDLTLTSWVLRAVAAYLLLLLLIKIMGQRTLSMMKMSDFIISIAFGNIIAHQLSDSNLGLKGPVVTSMTFAALYLILNYLTLKYTRFRKLVDSDVIPLIYEGEIIKSGLRRSKIDLDLLMTELRLHNVLSIRDVHAAYLESNGEISIIKNVDNQNVTLKDLGIRKSPIHAPIAVIEEGTVLLKNLELIGKDEKWLKENLQAYNIKNFEDVFLAVYESNDLLYVTKK</sequence>
<evidence type="ECO:0000256" key="3">
    <source>
        <dbReference type="ARBA" id="ARBA00022475"/>
    </source>
</evidence>
<evidence type="ECO:0000313" key="10">
    <source>
        <dbReference type="Proteomes" id="UP000215301"/>
    </source>
</evidence>
<proteinExistence type="inferred from homology"/>
<feature type="domain" description="YetF C-terminal" evidence="8">
    <location>
        <begin position="91"/>
        <end position="223"/>
    </location>
</feature>
<evidence type="ECO:0000259" key="8">
    <source>
        <dbReference type="Pfam" id="PF04239"/>
    </source>
</evidence>
<dbReference type="Proteomes" id="UP000215301">
    <property type="component" value="Unassembled WGS sequence"/>
</dbReference>
<comment type="similarity">
    <text evidence="2">Belongs to the UPF0702 family.</text>
</comment>
<dbReference type="EMBL" id="NKHD01000003">
    <property type="protein sequence ID" value="OXT09433.1"/>
    <property type="molecule type" value="Genomic_DNA"/>
</dbReference>
<name>A0A231VMF1_THETR</name>
<evidence type="ECO:0000256" key="2">
    <source>
        <dbReference type="ARBA" id="ARBA00006448"/>
    </source>
</evidence>
<dbReference type="InterPro" id="IPR023090">
    <property type="entry name" value="UPF0702_alpha/beta_dom_sf"/>
</dbReference>
<evidence type="ECO:0000256" key="4">
    <source>
        <dbReference type="ARBA" id="ARBA00022692"/>
    </source>
</evidence>
<feature type="transmembrane region" description="Helical" evidence="7">
    <location>
        <begin position="16"/>
        <end position="35"/>
    </location>
</feature>
<dbReference type="Gene3D" id="3.30.240.20">
    <property type="entry name" value="bsu07140 like domains"/>
    <property type="match status" value="2"/>
</dbReference>
<dbReference type="RefSeq" id="WP_094043362.1">
    <property type="nucleotide sequence ID" value="NZ_NKHD01000003.1"/>
</dbReference>
<keyword evidence="3" id="KW-1003">Cell membrane</keyword>
<evidence type="ECO:0000313" key="9">
    <source>
        <dbReference type="EMBL" id="OXT09433.1"/>
    </source>
</evidence>
<dbReference type="PANTHER" id="PTHR34582">
    <property type="entry name" value="UPF0702 TRANSMEMBRANE PROTEIN YCAP"/>
    <property type="match status" value="1"/>
</dbReference>
<evidence type="ECO:0000256" key="7">
    <source>
        <dbReference type="SAM" id="Phobius"/>
    </source>
</evidence>
<dbReference type="AlphaFoldDB" id="A0A231VMF1"/>
<organism evidence="9 10">
    <name type="scientific">Thermoanaerobacterium thermosaccharolyticum</name>
    <name type="common">Clostridium thermosaccharolyticum</name>
    <dbReference type="NCBI Taxonomy" id="1517"/>
    <lineage>
        <taxon>Bacteria</taxon>
        <taxon>Bacillati</taxon>
        <taxon>Bacillota</taxon>
        <taxon>Clostridia</taxon>
        <taxon>Thermoanaerobacterales</taxon>
        <taxon>Thermoanaerobacteraceae</taxon>
        <taxon>Thermoanaerobacterium</taxon>
    </lineage>
</organism>
<comment type="subcellular location">
    <subcellularLocation>
        <location evidence="1">Cell membrane</location>
        <topology evidence="1">Multi-pass membrane protein</topology>
    </subcellularLocation>
</comment>
<accession>A0A231VMF1</accession>
<reference evidence="9 10" key="1">
    <citation type="submission" date="2017-06" db="EMBL/GenBank/DDBJ databases">
        <title>Isolation and characterization of a thermophilic and butanogenic Thermoanaerobacterium thermosaccharolyticum M5 capable of efficient degradation of hemicellulose.</title>
        <authorList>
            <person name="Xin F."/>
            <person name="Jiang Y."/>
        </authorList>
    </citation>
    <scope>NUCLEOTIDE SEQUENCE [LARGE SCALE GENOMIC DNA]</scope>
    <source>
        <strain evidence="9 10">M5</strain>
    </source>
</reference>
<dbReference type="InterPro" id="IPR007353">
    <property type="entry name" value="DUF421"/>
</dbReference>
<evidence type="ECO:0000256" key="5">
    <source>
        <dbReference type="ARBA" id="ARBA00022989"/>
    </source>
</evidence>